<dbReference type="KEGG" id="clup:CLUP02_11200"/>
<sequence length="94" mass="10034">MFVKSTGRRARNSVNIVPILQPAEKRIGANAHGRKSGDKIGRIRPTVLKVVAGDLQIADDSADISPTKNSKAMNENQTPSSASTFGTKCTPQET</sequence>
<evidence type="ECO:0000256" key="1">
    <source>
        <dbReference type="SAM" id="MobiDB-lite"/>
    </source>
</evidence>
<evidence type="ECO:0000313" key="2">
    <source>
        <dbReference type="EMBL" id="UQC85701.1"/>
    </source>
</evidence>
<dbReference type="GeneID" id="73345178"/>
<feature type="compositionally biased region" description="Polar residues" evidence="1">
    <location>
        <begin position="64"/>
        <end position="94"/>
    </location>
</feature>
<protein>
    <submittedName>
        <fullName evidence="2">Uncharacterized protein</fullName>
    </submittedName>
</protein>
<organism evidence="2 3">
    <name type="scientific">Colletotrichum lupini</name>
    <dbReference type="NCBI Taxonomy" id="145971"/>
    <lineage>
        <taxon>Eukaryota</taxon>
        <taxon>Fungi</taxon>
        <taxon>Dikarya</taxon>
        <taxon>Ascomycota</taxon>
        <taxon>Pezizomycotina</taxon>
        <taxon>Sordariomycetes</taxon>
        <taxon>Hypocreomycetidae</taxon>
        <taxon>Glomerellales</taxon>
        <taxon>Glomerellaceae</taxon>
        <taxon>Colletotrichum</taxon>
        <taxon>Colletotrichum acutatum species complex</taxon>
    </lineage>
</organism>
<dbReference type="AlphaFoldDB" id="A0A9Q8WJL1"/>
<dbReference type="Proteomes" id="UP000830671">
    <property type="component" value="Chromosome 5"/>
</dbReference>
<proteinExistence type="predicted"/>
<keyword evidence="3" id="KW-1185">Reference proteome</keyword>
<dbReference type="RefSeq" id="XP_049147313.1">
    <property type="nucleotide sequence ID" value="XM_049290168.1"/>
</dbReference>
<name>A0A9Q8WJL1_9PEZI</name>
<feature type="region of interest" description="Disordered" evidence="1">
    <location>
        <begin position="58"/>
        <end position="94"/>
    </location>
</feature>
<dbReference type="EMBL" id="CP019477">
    <property type="protein sequence ID" value="UQC85701.1"/>
    <property type="molecule type" value="Genomic_DNA"/>
</dbReference>
<evidence type="ECO:0000313" key="3">
    <source>
        <dbReference type="Proteomes" id="UP000830671"/>
    </source>
</evidence>
<reference evidence="2" key="1">
    <citation type="journal article" date="2021" name="Mol. Plant Microbe Interact.">
        <title>Complete Genome Sequence of the Plant-Pathogenic Fungus Colletotrichum lupini.</title>
        <authorList>
            <person name="Baroncelli R."/>
            <person name="Pensec F."/>
            <person name="Da Lio D."/>
            <person name="Boufleur T."/>
            <person name="Vicente I."/>
            <person name="Sarrocco S."/>
            <person name="Picot A."/>
            <person name="Baraldi E."/>
            <person name="Sukno S."/>
            <person name="Thon M."/>
            <person name="Le Floch G."/>
        </authorList>
    </citation>
    <scope>NUCLEOTIDE SEQUENCE</scope>
    <source>
        <strain evidence="2">IMI 504893</strain>
    </source>
</reference>
<accession>A0A9Q8WJL1</accession>
<gene>
    <name evidence="2" type="ORF">CLUP02_11200</name>
</gene>